<dbReference type="RefSeq" id="WP_130243972.1">
    <property type="nucleotide sequence ID" value="NZ_PPUZ01000004.1"/>
</dbReference>
<reference evidence="5 6" key="1">
    <citation type="submission" date="2018-01" db="EMBL/GenBank/DDBJ databases">
        <title>Co-occurrence of chitin degradation, pigmentation and bioactivity in marine Pseudoalteromonas.</title>
        <authorList>
            <person name="Paulsen S."/>
            <person name="Gram L."/>
            <person name="Machado H."/>
        </authorList>
    </citation>
    <scope>NUCLEOTIDE SEQUENCE [LARGE SCALE GENOMIC DNA]</scope>
    <source>
        <strain evidence="5 6">S1946</strain>
    </source>
</reference>
<comment type="caution">
    <text evidence="5">The sequence shown here is derived from an EMBL/GenBank/DDBJ whole genome shotgun (WGS) entry which is preliminary data.</text>
</comment>
<dbReference type="InterPro" id="IPR001638">
    <property type="entry name" value="Solute-binding_3/MltF_N"/>
</dbReference>
<evidence type="ECO:0000256" key="2">
    <source>
        <dbReference type="ARBA" id="ARBA00022729"/>
    </source>
</evidence>
<name>A0A4Q7EM75_9GAMM</name>
<sequence length="253" mass="28256">MRKLMFMALFLCLLNAFPLVAKPMLLGSHSVWPPYVHSDDSGLSYEIIAAAFARSGEAFALEVAPFSRAMRLALNGEIDLIPALWYTRERSKQFLFSDAYLHNELIFISRADQALSFSGLSSLAGRRVCMIRGFAYQNLLSGHPDISVITQLHLTECLRQLDLGRVDGLLADRIAAAYAISHHFQRDTFTLHTQVVASWPLHIGIVKSHPRARQLIAQFNQGLSDIIADGTYQQLRAHFPLINPGLPDSTQPK</sequence>
<evidence type="ECO:0000259" key="4">
    <source>
        <dbReference type="SMART" id="SM00062"/>
    </source>
</evidence>
<dbReference type="SUPFAM" id="SSF53850">
    <property type="entry name" value="Periplasmic binding protein-like II"/>
    <property type="match status" value="1"/>
</dbReference>
<dbReference type="EMBL" id="PPUZ01000004">
    <property type="protein sequence ID" value="RZM84909.1"/>
    <property type="molecule type" value="Genomic_DNA"/>
</dbReference>
<organism evidence="5 6">
    <name type="scientific">Pseudoalteromonas rubra</name>
    <dbReference type="NCBI Taxonomy" id="43658"/>
    <lineage>
        <taxon>Bacteria</taxon>
        <taxon>Pseudomonadati</taxon>
        <taxon>Pseudomonadota</taxon>
        <taxon>Gammaproteobacteria</taxon>
        <taxon>Alteromonadales</taxon>
        <taxon>Pseudoalteromonadaceae</taxon>
        <taxon>Pseudoalteromonas</taxon>
    </lineage>
</organism>
<feature type="domain" description="Solute-binding protein family 3/N-terminal" evidence="4">
    <location>
        <begin position="25"/>
        <end position="243"/>
    </location>
</feature>
<dbReference type="PANTHER" id="PTHR35936">
    <property type="entry name" value="MEMBRANE-BOUND LYTIC MUREIN TRANSGLYCOSYLASE F"/>
    <property type="match status" value="1"/>
</dbReference>
<evidence type="ECO:0000313" key="6">
    <source>
        <dbReference type="Proteomes" id="UP000292345"/>
    </source>
</evidence>
<dbReference type="Gene3D" id="3.40.190.10">
    <property type="entry name" value="Periplasmic binding protein-like II"/>
    <property type="match status" value="2"/>
</dbReference>
<evidence type="ECO:0000256" key="3">
    <source>
        <dbReference type="SAM" id="SignalP"/>
    </source>
</evidence>
<comment type="similarity">
    <text evidence="1">Belongs to the bacterial solute-binding protein 3 family.</text>
</comment>
<evidence type="ECO:0000256" key="1">
    <source>
        <dbReference type="ARBA" id="ARBA00010333"/>
    </source>
</evidence>
<dbReference type="PANTHER" id="PTHR35936:SF25">
    <property type="entry name" value="ABC TRANSPORTER SUBSTRATE-BINDING PROTEIN"/>
    <property type="match status" value="1"/>
</dbReference>
<dbReference type="Proteomes" id="UP000292345">
    <property type="component" value="Unassembled WGS sequence"/>
</dbReference>
<dbReference type="SMART" id="SM00062">
    <property type="entry name" value="PBPb"/>
    <property type="match status" value="1"/>
</dbReference>
<protein>
    <submittedName>
        <fullName evidence="5">Amino acid ABC transporter substrate-binding protein</fullName>
    </submittedName>
</protein>
<feature type="signal peptide" evidence="3">
    <location>
        <begin position="1"/>
        <end position="21"/>
    </location>
</feature>
<dbReference type="Pfam" id="PF00497">
    <property type="entry name" value="SBP_bac_3"/>
    <property type="match status" value="1"/>
</dbReference>
<gene>
    <name evidence="5" type="ORF">C3B51_01940</name>
</gene>
<dbReference type="AlphaFoldDB" id="A0A4Q7EM75"/>
<accession>A0A4Q7EM75</accession>
<proteinExistence type="inferred from homology"/>
<evidence type="ECO:0000313" key="5">
    <source>
        <dbReference type="EMBL" id="RZM84909.1"/>
    </source>
</evidence>
<feature type="chain" id="PRO_5020460732" evidence="3">
    <location>
        <begin position="22"/>
        <end position="253"/>
    </location>
</feature>
<keyword evidence="2 3" id="KW-0732">Signal</keyword>